<feature type="transmembrane region" description="Helical" evidence="9">
    <location>
        <begin position="31"/>
        <end position="49"/>
    </location>
</feature>
<keyword evidence="6 9" id="KW-1133">Transmembrane helix</keyword>
<dbReference type="PANTHER" id="PTHR30477">
    <property type="entry name" value="ABC-TRANSPORTER METAL-BINDING PROTEIN"/>
    <property type="match status" value="1"/>
</dbReference>
<gene>
    <name evidence="10" type="ORF">JonanDRAFT_0253</name>
</gene>
<accession>H0UIG8</accession>
<evidence type="ECO:0000256" key="8">
    <source>
        <dbReference type="RuleBase" id="RU003943"/>
    </source>
</evidence>
<evidence type="ECO:0000256" key="9">
    <source>
        <dbReference type="SAM" id="Phobius"/>
    </source>
</evidence>
<sequence length="362" mass="39742">MLEVLWTLMATAAACSVLGPFLVLRGLSMTADALSHSVLLGIVVAFMFVGDLESVWLIIGAAAFGLLTVLLVELLSEKRLVKRDDALGIVFPMFFAAAVILITKLFRNVHLDVDIVLMGNPLFAPFIRLWGLPKSMVLMLIMLAVNGAFIACNYRALKYVAFDPEFSVMQGIPAKWLYRAFMALTSITCVLAFDSVGAILVVSLFVAPAAAACALTKDLKSTLLVSVLFGIVNSALGYFMGVRWNVSISGMSNVFGLLTCLLVVLLQKRGAVRSLLERARNRRQFSEDLILIHIHHHKRNRIELGFSSIHQHLNWSDAVADRRIQKLIGLGLVCRDEGRGLYALTAQGLARVRSLLSSRPTE</sequence>
<protein>
    <submittedName>
        <fullName evidence="10">ABC-type Mn2+/Zn2+ transport system, permease component</fullName>
    </submittedName>
</protein>
<reference evidence="10 11" key="1">
    <citation type="submission" date="2011-11" db="EMBL/GenBank/DDBJ databases">
        <title>The Noncontiguous Finished genome of Jonquetella anthropi DSM 22815.</title>
        <authorList>
            <consortium name="US DOE Joint Genome Institute (JGI-PGF)"/>
            <person name="Lucas S."/>
            <person name="Copeland A."/>
            <person name="Lapidus A."/>
            <person name="Glavina del Rio T."/>
            <person name="Dalin E."/>
            <person name="Tice H."/>
            <person name="Bruce D."/>
            <person name="Goodwin L."/>
            <person name="Pitluck S."/>
            <person name="Peters L."/>
            <person name="Mikhailova N."/>
            <person name="Held B."/>
            <person name="Kyrpides N."/>
            <person name="Mavromatis K."/>
            <person name="Ivanova N."/>
            <person name="Markowitz V."/>
            <person name="Cheng J.-F."/>
            <person name="Hugenholtz P."/>
            <person name="Woyke T."/>
            <person name="Wu D."/>
            <person name="Gronow S."/>
            <person name="Wellnitz S."/>
            <person name="Brambilla E."/>
            <person name="Klenk H.-P."/>
            <person name="Eisen J.A."/>
        </authorList>
    </citation>
    <scope>NUCLEOTIDE SEQUENCE [LARGE SCALE GENOMIC DNA]</scope>
    <source>
        <strain evidence="10 11">DSM 22815</strain>
    </source>
</reference>
<keyword evidence="5 8" id="KW-0812">Transmembrane</keyword>
<name>H0UIG8_9BACT</name>
<dbReference type="SUPFAM" id="SSF81345">
    <property type="entry name" value="ABC transporter involved in vitamin B12 uptake, BtuC"/>
    <property type="match status" value="1"/>
</dbReference>
<dbReference type="GO" id="GO:0010043">
    <property type="term" value="P:response to zinc ion"/>
    <property type="evidence" value="ECO:0007669"/>
    <property type="project" value="TreeGrafter"/>
</dbReference>
<dbReference type="eggNOG" id="COG1108">
    <property type="taxonomic scope" value="Bacteria"/>
</dbReference>
<dbReference type="RefSeq" id="WP_008522469.1">
    <property type="nucleotide sequence ID" value="NZ_CM001376.1"/>
</dbReference>
<dbReference type="CDD" id="cd06550">
    <property type="entry name" value="TM_ABC_iron-siderophores_like"/>
    <property type="match status" value="1"/>
</dbReference>
<dbReference type="InterPro" id="IPR001626">
    <property type="entry name" value="ABC_TroCD"/>
</dbReference>
<evidence type="ECO:0000256" key="5">
    <source>
        <dbReference type="ARBA" id="ARBA00022692"/>
    </source>
</evidence>
<evidence type="ECO:0000256" key="6">
    <source>
        <dbReference type="ARBA" id="ARBA00022989"/>
    </source>
</evidence>
<evidence type="ECO:0000256" key="2">
    <source>
        <dbReference type="ARBA" id="ARBA00008034"/>
    </source>
</evidence>
<evidence type="ECO:0000256" key="1">
    <source>
        <dbReference type="ARBA" id="ARBA00004651"/>
    </source>
</evidence>
<evidence type="ECO:0000256" key="3">
    <source>
        <dbReference type="ARBA" id="ARBA00022448"/>
    </source>
</evidence>
<feature type="transmembrane region" description="Helical" evidence="9">
    <location>
        <begin position="199"/>
        <end position="216"/>
    </location>
</feature>
<feature type="transmembrane region" description="Helical" evidence="9">
    <location>
        <begin position="136"/>
        <end position="156"/>
    </location>
</feature>
<dbReference type="AlphaFoldDB" id="H0UIG8"/>
<comment type="similarity">
    <text evidence="2 8">Belongs to the ABC-3 integral membrane protein family.</text>
</comment>
<dbReference type="EMBL" id="CM001376">
    <property type="protein sequence ID" value="EHM12676.1"/>
    <property type="molecule type" value="Genomic_DNA"/>
</dbReference>
<dbReference type="GO" id="GO:0055085">
    <property type="term" value="P:transmembrane transport"/>
    <property type="evidence" value="ECO:0007669"/>
    <property type="project" value="InterPro"/>
</dbReference>
<dbReference type="Pfam" id="PF00950">
    <property type="entry name" value="ABC-3"/>
    <property type="match status" value="1"/>
</dbReference>
<evidence type="ECO:0000256" key="7">
    <source>
        <dbReference type="ARBA" id="ARBA00023136"/>
    </source>
</evidence>
<feature type="transmembrane region" description="Helical" evidence="9">
    <location>
        <begin position="6"/>
        <end position="24"/>
    </location>
</feature>
<keyword evidence="11" id="KW-1185">Reference proteome</keyword>
<comment type="subcellular location">
    <subcellularLocation>
        <location evidence="1 8">Cell membrane</location>
        <topology evidence="1 8">Multi-pass membrane protein</topology>
    </subcellularLocation>
</comment>
<organism evidence="10 11">
    <name type="scientific">Jonquetella anthropi DSM 22815</name>
    <dbReference type="NCBI Taxonomy" id="885272"/>
    <lineage>
        <taxon>Bacteria</taxon>
        <taxon>Thermotogati</taxon>
        <taxon>Synergistota</taxon>
        <taxon>Synergistia</taxon>
        <taxon>Synergistales</taxon>
        <taxon>Dethiosulfovibrionaceae</taxon>
        <taxon>Jonquetella</taxon>
    </lineage>
</organism>
<dbReference type="PANTHER" id="PTHR30477:SF8">
    <property type="entry name" value="METAL TRANSPORT SYSTEM MEMBRANE PROTEIN CT_070-RELATED"/>
    <property type="match status" value="1"/>
</dbReference>
<evidence type="ECO:0000256" key="4">
    <source>
        <dbReference type="ARBA" id="ARBA00022475"/>
    </source>
</evidence>
<feature type="transmembrane region" description="Helical" evidence="9">
    <location>
        <begin position="246"/>
        <end position="266"/>
    </location>
</feature>
<proteinExistence type="inferred from homology"/>
<dbReference type="HOGENOM" id="CLU_028808_4_1_0"/>
<keyword evidence="4" id="KW-1003">Cell membrane</keyword>
<keyword evidence="7 9" id="KW-0472">Membrane</keyword>
<dbReference type="GO" id="GO:0043190">
    <property type="term" value="C:ATP-binding cassette (ABC) transporter complex"/>
    <property type="evidence" value="ECO:0007669"/>
    <property type="project" value="InterPro"/>
</dbReference>
<dbReference type="Proteomes" id="UP000003806">
    <property type="component" value="Chromosome"/>
</dbReference>
<feature type="transmembrane region" description="Helical" evidence="9">
    <location>
        <begin position="223"/>
        <end position="240"/>
    </location>
</feature>
<dbReference type="InterPro" id="IPR037294">
    <property type="entry name" value="ABC_BtuC-like"/>
</dbReference>
<dbReference type="InterPro" id="IPR036390">
    <property type="entry name" value="WH_DNA-bd_sf"/>
</dbReference>
<dbReference type="SUPFAM" id="SSF46785">
    <property type="entry name" value="Winged helix' DNA-binding domain"/>
    <property type="match status" value="1"/>
</dbReference>
<dbReference type="OrthoDB" id="9788905at2"/>
<dbReference type="STRING" id="885272.JonanDRAFT_0253"/>
<dbReference type="Gene3D" id="1.10.3470.10">
    <property type="entry name" value="ABC transporter involved in vitamin B12 uptake, BtuC"/>
    <property type="match status" value="1"/>
</dbReference>
<feature type="transmembrane region" description="Helical" evidence="9">
    <location>
        <begin position="55"/>
        <end position="75"/>
    </location>
</feature>
<keyword evidence="3 8" id="KW-0813">Transport</keyword>
<evidence type="ECO:0000313" key="10">
    <source>
        <dbReference type="EMBL" id="EHM12676.1"/>
    </source>
</evidence>
<evidence type="ECO:0000313" key="11">
    <source>
        <dbReference type="Proteomes" id="UP000003806"/>
    </source>
</evidence>
<feature type="transmembrane region" description="Helical" evidence="9">
    <location>
        <begin position="87"/>
        <end position="106"/>
    </location>
</feature>